<dbReference type="EMBL" id="CAOJ01002495">
    <property type="protein sequence ID" value="CCO27842.1"/>
    <property type="molecule type" value="Genomic_DNA"/>
</dbReference>
<dbReference type="InterPro" id="IPR032675">
    <property type="entry name" value="LRR_dom_sf"/>
</dbReference>
<comment type="caution">
    <text evidence="1">The sequence shown here is derived from an EMBL/GenBank/DDBJ whole genome shotgun (WGS) entry which is preliminary data.</text>
</comment>
<dbReference type="Gene3D" id="3.80.10.10">
    <property type="entry name" value="Ribonuclease Inhibitor"/>
    <property type="match status" value="1"/>
</dbReference>
<dbReference type="SUPFAM" id="SSF52047">
    <property type="entry name" value="RNI-like"/>
    <property type="match status" value="1"/>
</dbReference>
<name>M5BVR2_THACB</name>
<organism evidence="1 2">
    <name type="scientific">Thanatephorus cucumeris (strain AG1-IB / isolate 7/3/14)</name>
    <name type="common">Lettuce bottom rot fungus</name>
    <name type="synonym">Rhizoctonia solani</name>
    <dbReference type="NCBI Taxonomy" id="1108050"/>
    <lineage>
        <taxon>Eukaryota</taxon>
        <taxon>Fungi</taxon>
        <taxon>Dikarya</taxon>
        <taxon>Basidiomycota</taxon>
        <taxon>Agaricomycotina</taxon>
        <taxon>Agaricomycetes</taxon>
        <taxon>Cantharellales</taxon>
        <taxon>Ceratobasidiaceae</taxon>
        <taxon>Rhizoctonia</taxon>
        <taxon>Rhizoctonia solani AG-1</taxon>
    </lineage>
</organism>
<dbReference type="HOGENOM" id="CLU_1541152_0_0_1"/>
<protein>
    <submittedName>
        <fullName evidence="1">Uncharacterized protein</fullName>
    </submittedName>
</protein>
<sequence length="174" mass="19520">MFTRFRTPLLRAREMRLLPWNIGTDKPGAAYTSGRGLLEMHVHPDLARVKDVVDGILRTPLRYVHTLVMENLSIPDPALVVALLQHMHMVERLSIIDCAFDAVVVRALVSEGLLPDLHELTLSGHEVGETDIRQLIDSRKSNPSGLQYISVRNCASLSQDFIEWVESGAWRSVA</sequence>
<gene>
    <name evidence="1" type="ORF">BN14_01830</name>
</gene>
<evidence type="ECO:0000313" key="2">
    <source>
        <dbReference type="Proteomes" id="UP000012065"/>
    </source>
</evidence>
<dbReference type="AlphaFoldDB" id="M5BVR2"/>
<proteinExistence type="predicted"/>
<reference evidence="1 2" key="1">
    <citation type="journal article" date="2013" name="J. Biotechnol.">
        <title>Establishment and interpretation of the genome sequence of the phytopathogenic fungus Rhizoctonia solani AG1-IB isolate 7/3/14.</title>
        <authorList>
            <person name="Wibberg D.W."/>
            <person name="Jelonek L.J."/>
            <person name="Rupp O.R."/>
            <person name="Hennig M.H."/>
            <person name="Eikmeyer F.E."/>
            <person name="Goesmann A.G."/>
            <person name="Hartmann A.H."/>
            <person name="Borriss R.B."/>
            <person name="Grosch R.G."/>
            <person name="Puehler A.P."/>
            <person name="Schlueter A.S."/>
        </authorList>
    </citation>
    <scope>NUCLEOTIDE SEQUENCE [LARGE SCALE GENOMIC DNA]</scope>
    <source>
        <strain evidence="2">AG1-IB / isolate 7/3/14</strain>
    </source>
</reference>
<accession>M5BVR2</accession>
<dbReference type="Proteomes" id="UP000012065">
    <property type="component" value="Unassembled WGS sequence"/>
</dbReference>
<evidence type="ECO:0000313" key="1">
    <source>
        <dbReference type="EMBL" id="CCO27842.1"/>
    </source>
</evidence>